<gene>
    <name evidence="1" type="ORF">Syun_004023</name>
</gene>
<dbReference type="PANTHER" id="PTHR31755">
    <property type="entry name" value="FOLATE RECEPTOR-LIKE"/>
    <property type="match status" value="1"/>
</dbReference>
<dbReference type="AlphaFoldDB" id="A0AAP0Q4H7"/>
<proteinExistence type="predicted"/>
<evidence type="ECO:0000313" key="1">
    <source>
        <dbReference type="EMBL" id="KAK9163121.1"/>
    </source>
</evidence>
<keyword evidence="2" id="KW-1185">Reference proteome</keyword>
<accession>A0AAP0Q4H7</accession>
<protein>
    <submittedName>
        <fullName evidence="1">Uncharacterized protein</fullName>
    </submittedName>
</protein>
<dbReference type="InterPro" id="IPR040320">
    <property type="entry name" value="At4g37920-like"/>
</dbReference>
<sequence>MAIASVSTRASSCFPPCFQQLRRSSRVSYLPTSSHSNFIGASASASSLGFSFKVAEHNLFLAPLGSKRSSLLAIVDDTTALPSDPMAELSFSGNSNEAYPFKESVGRNVEFEDADGDQNCVCDHKMIRVCDKLIDVFMVDKPAPTDWRRLLAFSREWNNIRPHFFRRCQERADAEGNPDMKPKLLRLGRKLKEIDEDVQRHNELLEAIESSPLEIGELVSRRRKDFTKEFFVHLHTVAESYYDNPIEQNAMAKLGNACLAAVQDYDNASESMEALHAAELKFQDIINSSTLNVACEKIDSLAEKNQLDSTLVLLITKAWSAAKDSKMMKEEVYIHQY</sequence>
<dbReference type="Proteomes" id="UP001420932">
    <property type="component" value="Unassembled WGS sequence"/>
</dbReference>
<organism evidence="1 2">
    <name type="scientific">Stephania yunnanensis</name>
    <dbReference type="NCBI Taxonomy" id="152371"/>
    <lineage>
        <taxon>Eukaryota</taxon>
        <taxon>Viridiplantae</taxon>
        <taxon>Streptophyta</taxon>
        <taxon>Embryophyta</taxon>
        <taxon>Tracheophyta</taxon>
        <taxon>Spermatophyta</taxon>
        <taxon>Magnoliopsida</taxon>
        <taxon>Ranunculales</taxon>
        <taxon>Menispermaceae</taxon>
        <taxon>Menispermoideae</taxon>
        <taxon>Cissampelideae</taxon>
        <taxon>Stephania</taxon>
    </lineage>
</organism>
<dbReference type="GO" id="GO:0009535">
    <property type="term" value="C:chloroplast thylakoid membrane"/>
    <property type="evidence" value="ECO:0007669"/>
    <property type="project" value="TreeGrafter"/>
</dbReference>
<dbReference type="GO" id="GO:0009941">
    <property type="term" value="C:chloroplast envelope"/>
    <property type="evidence" value="ECO:0007669"/>
    <property type="project" value="TreeGrafter"/>
</dbReference>
<comment type="caution">
    <text evidence="1">The sequence shown here is derived from an EMBL/GenBank/DDBJ whole genome shotgun (WGS) entry which is preliminary data.</text>
</comment>
<reference evidence="1 2" key="1">
    <citation type="submission" date="2024-01" db="EMBL/GenBank/DDBJ databases">
        <title>Genome assemblies of Stephania.</title>
        <authorList>
            <person name="Yang L."/>
        </authorList>
    </citation>
    <scope>NUCLEOTIDE SEQUENCE [LARGE SCALE GENOMIC DNA]</scope>
    <source>
        <strain evidence="1">YNDBR</strain>
        <tissue evidence="1">Leaf</tissue>
    </source>
</reference>
<name>A0AAP0Q4H7_9MAGN</name>
<dbReference type="EMBL" id="JBBNAF010000002">
    <property type="protein sequence ID" value="KAK9163121.1"/>
    <property type="molecule type" value="Genomic_DNA"/>
</dbReference>
<dbReference type="PANTHER" id="PTHR31755:SF3">
    <property type="entry name" value="EXOCYST COMPLEX COMPONENT SEC6"/>
    <property type="match status" value="1"/>
</dbReference>
<evidence type="ECO:0000313" key="2">
    <source>
        <dbReference type="Proteomes" id="UP001420932"/>
    </source>
</evidence>